<protein>
    <recommendedName>
        <fullName evidence="2">DUF2470 domain-containing protein</fullName>
    </recommendedName>
</protein>
<evidence type="ECO:0000259" key="2">
    <source>
        <dbReference type="Pfam" id="PF10615"/>
    </source>
</evidence>
<keyword evidence="1" id="KW-1133">Transmembrane helix</keyword>
<organism evidence="3 4">
    <name type="scientific">Myriangium duriaei CBS 260.36</name>
    <dbReference type="NCBI Taxonomy" id="1168546"/>
    <lineage>
        <taxon>Eukaryota</taxon>
        <taxon>Fungi</taxon>
        <taxon>Dikarya</taxon>
        <taxon>Ascomycota</taxon>
        <taxon>Pezizomycotina</taxon>
        <taxon>Dothideomycetes</taxon>
        <taxon>Dothideomycetidae</taxon>
        <taxon>Myriangiales</taxon>
        <taxon>Myriangiaceae</taxon>
        <taxon>Myriangium</taxon>
    </lineage>
</organism>
<dbReference type="InterPro" id="IPR037119">
    <property type="entry name" value="Haem_oxidase_HugZ-like_sf"/>
</dbReference>
<feature type="domain" description="DUF2470" evidence="2">
    <location>
        <begin position="11"/>
        <end position="84"/>
    </location>
</feature>
<evidence type="ECO:0000256" key="1">
    <source>
        <dbReference type="SAM" id="Phobius"/>
    </source>
</evidence>
<dbReference type="InterPro" id="IPR019595">
    <property type="entry name" value="DUF2470"/>
</dbReference>
<name>A0A9P4JEZ6_9PEZI</name>
<keyword evidence="1" id="KW-0812">Transmembrane</keyword>
<dbReference type="Gene3D" id="3.20.180.10">
    <property type="entry name" value="PNP-oxidase-like"/>
    <property type="match status" value="1"/>
</dbReference>
<keyword evidence="4" id="KW-1185">Reference proteome</keyword>
<feature type="transmembrane region" description="Helical" evidence="1">
    <location>
        <begin position="108"/>
        <end position="129"/>
    </location>
</feature>
<gene>
    <name evidence="3" type="ORF">K461DRAFT_274018</name>
</gene>
<accession>A0A9P4JEZ6</accession>
<reference evidence="3" key="1">
    <citation type="journal article" date="2020" name="Stud. Mycol.">
        <title>101 Dothideomycetes genomes: a test case for predicting lifestyles and emergence of pathogens.</title>
        <authorList>
            <person name="Haridas S."/>
            <person name="Albert R."/>
            <person name="Binder M."/>
            <person name="Bloem J."/>
            <person name="Labutti K."/>
            <person name="Salamov A."/>
            <person name="Andreopoulos B."/>
            <person name="Baker S."/>
            <person name="Barry K."/>
            <person name="Bills G."/>
            <person name="Bluhm B."/>
            <person name="Cannon C."/>
            <person name="Castanera R."/>
            <person name="Culley D."/>
            <person name="Daum C."/>
            <person name="Ezra D."/>
            <person name="Gonzalez J."/>
            <person name="Henrissat B."/>
            <person name="Kuo A."/>
            <person name="Liang C."/>
            <person name="Lipzen A."/>
            <person name="Lutzoni F."/>
            <person name="Magnuson J."/>
            <person name="Mondo S."/>
            <person name="Nolan M."/>
            <person name="Ohm R."/>
            <person name="Pangilinan J."/>
            <person name="Park H.-J."/>
            <person name="Ramirez L."/>
            <person name="Alfaro M."/>
            <person name="Sun H."/>
            <person name="Tritt A."/>
            <person name="Yoshinaga Y."/>
            <person name="Zwiers L.-H."/>
            <person name="Turgeon B."/>
            <person name="Goodwin S."/>
            <person name="Spatafora J."/>
            <person name="Crous P."/>
            <person name="Grigoriev I."/>
        </authorList>
    </citation>
    <scope>NUCLEOTIDE SEQUENCE</scope>
    <source>
        <strain evidence="3">CBS 260.36</strain>
    </source>
</reference>
<feature type="transmembrane region" description="Helical" evidence="1">
    <location>
        <begin position="149"/>
        <end position="168"/>
    </location>
</feature>
<dbReference type="PANTHER" id="PTHR37783:SF1">
    <property type="entry name" value="MEMBRANE PROTEIN, PUTATIVE (AFU_ORTHOLOGUE AFUA_1G04315)-RELATED"/>
    <property type="match status" value="1"/>
</dbReference>
<evidence type="ECO:0000313" key="3">
    <source>
        <dbReference type="EMBL" id="KAF2157788.1"/>
    </source>
</evidence>
<comment type="caution">
    <text evidence="3">The sequence shown here is derived from an EMBL/GenBank/DDBJ whole genome shotgun (WGS) entry which is preliminary data.</text>
</comment>
<dbReference type="EMBL" id="ML996081">
    <property type="protein sequence ID" value="KAF2157788.1"/>
    <property type="molecule type" value="Genomic_DNA"/>
</dbReference>
<dbReference type="Proteomes" id="UP000799439">
    <property type="component" value="Unassembled WGS sequence"/>
</dbReference>
<dbReference type="PANTHER" id="PTHR37783">
    <property type="entry name" value="MEMBRANE PROTEIN, PUTATIVE (AFU_ORTHOLOGUE AFUA_1G04315)-RELATED"/>
    <property type="match status" value="1"/>
</dbReference>
<dbReference type="AlphaFoldDB" id="A0A9P4JEZ6"/>
<evidence type="ECO:0000313" key="4">
    <source>
        <dbReference type="Proteomes" id="UP000799439"/>
    </source>
</evidence>
<proteinExistence type="predicted"/>
<sequence>MADPVKDAAAKARIISHMNADHHDSVVRYLENYHHLSHWTATSGHITDITLSTLTIASSSGSHSIPFDPPMSSFRDARERLVVMDKECVAALGRSDITVREWVVPRGVFLALFIIVSTTFIAFSLRSNFAPSGIFAPFLPSFFRRFCHAIQPVVFYGMLAIHASEAVYMARGRLRKHNVNVRSAVYWQWVGDAFIEGFGAFFKFDELVRRKRVEKERQKH</sequence>
<keyword evidence="1" id="KW-0472">Membrane</keyword>
<dbReference type="Pfam" id="PF10615">
    <property type="entry name" value="DUF2470"/>
    <property type="match status" value="1"/>
</dbReference>
<dbReference type="OrthoDB" id="5553410at2759"/>